<evidence type="ECO:0000256" key="4">
    <source>
        <dbReference type="ARBA" id="ARBA00022692"/>
    </source>
</evidence>
<evidence type="ECO:0000256" key="8">
    <source>
        <dbReference type="ARBA" id="ARBA00023136"/>
    </source>
</evidence>
<feature type="transmembrane region" description="Helical" evidence="11">
    <location>
        <begin position="176"/>
        <end position="196"/>
    </location>
</feature>
<dbReference type="GO" id="GO:0005243">
    <property type="term" value="F:gap junction channel activity"/>
    <property type="evidence" value="ECO:0007669"/>
    <property type="project" value="TreeGrafter"/>
</dbReference>
<dbReference type="InParanoid" id="A0A3P8ZF78"/>
<dbReference type="PROSITE" id="PS00407">
    <property type="entry name" value="CONNEXINS_1"/>
    <property type="match status" value="1"/>
</dbReference>
<feature type="domain" description="Connexin N-terminal" evidence="12">
    <location>
        <begin position="15"/>
        <end position="48"/>
    </location>
</feature>
<dbReference type="PANTHER" id="PTHR11984:SF3">
    <property type="entry name" value="GAP JUNCTION DELTA-4 PROTEIN"/>
    <property type="match status" value="1"/>
</dbReference>
<evidence type="ECO:0000256" key="3">
    <source>
        <dbReference type="ARBA" id="ARBA00022475"/>
    </source>
</evidence>
<evidence type="ECO:0000259" key="12">
    <source>
        <dbReference type="SMART" id="SM00037"/>
    </source>
</evidence>
<comment type="subunit">
    <text evidence="9">A connexon is composed of a hexamer of connexins.</text>
</comment>
<dbReference type="Gene3D" id="1.20.1440.80">
    <property type="entry name" value="Gap junction channel protein cysteine-rich domain"/>
    <property type="match status" value="1"/>
</dbReference>
<dbReference type="InterPro" id="IPR013092">
    <property type="entry name" value="Connexin_N"/>
</dbReference>
<dbReference type="GeneTree" id="ENSGT01150000286949"/>
<dbReference type="PANTHER" id="PTHR11984">
    <property type="entry name" value="CONNEXIN"/>
    <property type="match status" value="1"/>
</dbReference>
<dbReference type="GO" id="GO:0007267">
    <property type="term" value="P:cell-cell signaling"/>
    <property type="evidence" value="ECO:0007669"/>
    <property type="project" value="TreeGrafter"/>
</dbReference>
<dbReference type="PROSITE" id="PS00408">
    <property type="entry name" value="CONNEXINS_2"/>
    <property type="match status" value="1"/>
</dbReference>
<feature type="domain" description="Connexin cysteine-rich" evidence="13">
    <location>
        <begin position="129"/>
        <end position="195"/>
    </location>
</feature>
<evidence type="ECO:0000256" key="5">
    <source>
        <dbReference type="ARBA" id="ARBA00022868"/>
    </source>
</evidence>
<dbReference type="PRINTS" id="PR00206">
    <property type="entry name" value="CONNEXIN"/>
</dbReference>
<proteinExistence type="inferred from homology"/>
<sequence length="327" mass="35994">MISLRVLVLLFAGYPLYQDEQERFVCNTIQPGCANVCYDIFAPVSLFRFYLVQLVLLCLPFSVFVAYVVHEVTTHLAIDTTHNSVGAGLLYRESFRKTTLTATSLEPELGDTQRFTGSYVLHLLLRILLEAGFAAAHYYLFGFYIPRRFLCQQSPCTTQVDCYISRPTEKTVMLNFMFGAGAVSSLLNVADLICAIKSAARKKTKENLLEDKAYKEEQYCLSPSGGSTCMEANLPLLPRVLGAEPGSFRKRDVSKPNVVGRPGDGRSPLTPCCDSSFSPGPPGFNVNDGNLYHAPLEEGQDGEGSEVALCPPEPPGTPRSILVNKRN</sequence>
<feature type="region of interest" description="Disordered" evidence="10">
    <location>
        <begin position="291"/>
        <end position="327"/>
    </location>
</feature>
<keyword evidence="3" id="KW-1003">Cell membrane</keyword>
<keyword evidence="7 11" id="KW-1133">Transmembrane helix</keyword>
<keyword evidence="15" id="KW-1185">Reference proteome</keyword>
<evidence type="ECO:0000256" key="10">
    <source>
        <dbReference type="SAM" id="MobiDB-lite"/>
    </source>
</evidence>
<evidence type="ECO:0000256" key="9">
    <source>
        <dbReference type="RuleBase" id="RU000630"/>
    </source>
</evidence>
<comment type="similarity">
    <text evidence="9">Belongs to the connexin family.</text>
</comment>
<dbReference type="Proteomes" id="UP000265140">
    <property type="component" value="Chromosome 21"/>
</dbReference>
<evidence type="ECO:0000313" key="15">
    <source>
        <dbReference type="Proteomes" id="UP000265140"/>
    </source>
</evidence>
<accession>A0A3P8ZF78</accession>
<feature type="region of interest" description="Disordered" evidence="10">
    <location>
        <begin position="247"/>
        <end position="269"/>
    </location>
</feature>
<dbReference type="OMA" id="YEEEQCF"/>
<dbReference type="GO" id="GO:0005922">
    <property type="term" value="C:connexin complex"/>
    <property type="evidence" value="ECO:0007669"/>
    <property type="project" value="InterPro"/>
</dbReference>
<comment type="function">
    <text evidence="9">One gap junction consists of a cluster of closely packed pairs of transmembrane channels, the connexons, through which materials of low MW diffuse from one cell to a neighboring cell.</text>
</comment>
<evidence type="ECO:0000256" key="7">
    <source>
        <dbReference type="ARBA" id="ARBA00022989"/>
    </source>
</evidence>
<keyword evidence="5 9" id="KW-0303">Gap junction</keyword>
<organism evidence="14 15">
    <name type="scientific">Esox lucius</name>
    <name type="common">Northern pike</name>
    <dbReference type="NCBI Taxonomy" id="8010"/>
    <lineage>
        <taxon>Eukaryota</taxon>
        <taxon>Metazoa</taxon>
        <taxon>Chordata</taxon>
        <taxon>Craniata</taxon>
        <taxon>Vertebrata</taxon>
        <taxon>Euteleostomi</taxon>
        <taxon>Actinopterygii</taxon>
        <taxon>Neopterygii</taxon>
        <taxon>Teleostei</taxon>
        <taxon>Protacanthopterygii</taxon>
        <taxon>Esociformes</taxon>
        <taxon>Esocidae</taxon>
        <taxon>Esox</taxon>
    </lineage>
</organism>
<reference evidence="15" key="1">
    <citation type="journal article" date="2014" name="PLoS ONE">
        <title>The genome and linkage map of the northern pike (Esox lucius): conserved synteny revealed between the salmonid sister group and the Neoteleostei.</title>
        <authorList>
            <person name="Rondeau E.B."/>
            <person name="Minkley D.R."/>
            <person name="Leong J.S."/>
            <person name="Messmer A.M."/>
            <person name="Jantzen J.R."/>
            <person name="von Schalburg K.R."/>
            <person name="Lemon C."/>
            <person name="Bird N.H."/>
            <person name="Koop B.F."/>
        </authorList>
    </citation>
    <scope>NUCLEOTIDE SEQUENCE</scope>
</reference>
<dbReference type="SMART" id="SM01089">
    <property type="entry name" value="Connexin_CCC"/>
    <property type="match status" value="1"/>
</dbReference>
<keyword evidence="8 11" id="KW-0472">Membrane</keyword>
<comment type="subcellular location">
    <subcellularLocation>
        <location evidence="1">Cell junction</location>
        <location evidence="1">Gap junction</location>
    </subcellularLocation>
    <subcellularLocation>
        <location evidence="2 9">Cell membrane</location>
        <topology evidence="2 9">Multi-pass membrane protein</topology>
    </subcellularLocation>
</comment>
<dbReference type="InterPro" id="IPR019570">
    <property type="entry name" value="Connexin_CCC"/>
</dbReference>
<evidence type="ECO:0000256" key="6">
    <source>
        <dbReference type="ARBA" id="ARBA00022949"/>
    </source>
</evidence>
<evidence type="ECO:0000256" key="1">
    <source>
        <dbReference type="ARBA" id="ARBA00004610"/>
    </source>
</evidence>
<dbReference type="InterPro" id="IPR038359">
    <property type="entry name" value="Connexin_N_sf"/>
</dbReference>
<dbReference type="Ensembl" id="ENSELUT00000016159.3">
    <property type="protein sequence ID" value="ENSELUP00000027355.3"/>
    <property type="gene ID" value="ENSELUG00000003540.3"/>
</dbReference>
<feature type="transmembrane region" description="Helical" evidence="11">
    <location>
        <begin position="123"/>
        <end position="145"/>
    </location>
</feature>
<evidence type="ECO:0000259" key="13">
    <source>
        <dbReference type="SMART" id="SM01089"/>
    </source>
</evidence>
<evidence type="ECO:0000256" key="11">
    <source>
        <dbReference type="SAM" id="Phobius"/>
    </source>
</evidence>
<keyword evidence="6" id="KW-0965">Cell junction</keyword>
<protein>
    <recommendedName>
        <fullName evidence="9">Gap junction protein</fullName>
    </recommendedName>
</protein>
<dbReference type="Pfam" id="PF00029">
    <property type="entry name" value="Connexin"/>
    <property type="match status" value="1"/>
</dbReference>
<reference evidence="14" key="2">
    <citation type="submission" date="2020-02" db="EMBL/GenBank/DDBJ databases">
        <title>Esox lucius (northern pike) genome, fEsoLuc1, primary haplotype.</title>
        <authorList>
            <person name="Myers G."/>
            <person name="Karagic N."/>
            <person name="Meyer A."/>
            <person name="Pippel M."/>
            <person name="Reichard M."/>
            <person name="Winkler S."/>
            <person name="Tracey A."/>
            <person name="Sims Y."/>
            <person name="Howe K."/>
            <person name="Rhie A."/>
            <person name="Formenti G."/>
            <person name="Durbin R."/>
            <person name="Fedrigo O."/>
            <person name="Jarvis E.D."/>
        </authorList>
    </citation>
    <scope>NUCLEOTIDE SEQUENCE [LARGE SCALE GENOMIC DNA]</scope>
</reference>
<reference evidence="14" key="3">
    <citation type="submission" date="2025-08" db="UniProtKB">
        <authorList>
            <consortium name="Ensembl"/>
        </authorList>
    </citation>
    <scope>IDENTIFICATION</scope>
</reference>
<dbReference type="InterPro" id="IPR000500">
    <property type="entry name" value="Connexin"/>
</dbReference>
<dbReference type="AlphaFoldDB" id="A0A3P8ZF78"/>
<evidence type="ECO:0000313" key="14">
    <source>
        <dbReference type="Ensembl" id="ENSELUP00000027355.3"/>
    </source>
</evidence>
<name>A0A3P8ZF78_ESOLU</name>
<gene>
    <name evidence="14" type="primary">GJD4</name>
</gene>
<keyword evidence="4 9" id="KW-0812">Transmembrane</keyword>
<dbReference type="Bgee" id="ENSELUG00000003540">
    <property type="expression patterns" value="Expressed in ovary and 2 other cell types or tissues"/>
</dbReference>
<reference evidence="14" key="4">
    <citation type="submission" date="2025-09" db="UniProtKB">
        <authorList>
            <consortium name="Ensembl"/>
        </authorList>
    </citation>
    <scope>IDENTIFICATION</scope>
</reference>
<evidence type="ECO:0000256" key="2">
    <source>
        <dbReference type="ARBA" id="ARBA00004651"/>
    </source>
</evidence>
<feature type="transmembrane region" description="Helical" evidence="11">
    <location>
        <begin position="49"/>
        <end position="69"/>
    </location>
</feature>
<dbReference type="InterPro" id="IPR017990">
    <property type="entry name" value="Connexin_CS"/>
</dbReference>
<dbReference type="SMART" id="SM00037">
    <property type="entry name" value="CNX"/>
    <property type="match status" value="1"/>
</dbReference>